<accession>A0A0G0QH72</accession>
<dbReference type="GO" id="GO:0004222">
    <property type="term" value="F:metalloendopeptidase activity"/>
    <property type="evidence" value="ECO:0007669"/>
    <property type="project" value="TreeGrafter"/>
</dbReference>
<proteinExistence type="predicted"/>
<dbReference type="InterPro" id="IPR016047">
    <property type="entry name" value="M23ase_b-sheet_dom"/>
</dbReference>
<dbReference type="EMBL" id="LBXW01000007">
    <property type="protein sequence ID" value="KKR39508.1"/>
    <property type="molecule type" value="Genomic_DNA"/>
</dbReference>
<name>A0A0G0QH72_9BACT</name>
<evidence type="ECO:0000259" key="1">
    <source>
        <dbReference type="Pfam" id="PF01551"/>
    </source>
</evidence>
<dbReference type="Pfam" id="PF01551">
    <property type="entry name" value="Peptidase_M23"/>
    <property type="match status" value="1"/>
</dbReference>
<evidence type="ECO:0000313" key="2">
    <source>
        <dbReference type="EMBL" id="KKR39508.1"/>
    </source>
</evidence>
<feature type="non-terminal residue" evidence="2">
    <location>
        <position position="212"/>
    </location>
</feature>
<dbReference type="PANTHER" id="PTHR21666:SF270">
    <property type="entry name" value="MUREIN HYDROLASE ACTIVATOR ENVC"/>
    <property type="match status" value="1"/>
</dbReference>
<feature type="domain" description="M23ase beta-sheet core" evidence="1">
    <location>
        <begin position="120"/>
        <end position="210"/>
    </location>
</feature>
<sequence>MTKLSIDLLKYRLNLHLVKRRKDAFEEPLLPSFEEIKNTRSGNKFSRFFRHIFEHKNIKKILGTNLALMVLASSFVPTYASYSGDEADYAVVEQKVELNTEHGIQYPVEKVKITQGYRFFHPGIDFDGLTGDPIKPIKGGIVEALQFSKYAYGNAVLIDHGNKVESLYAHLAEIYVKEGQEVTKDTIIGTMGATGRASGDHLHLEVHDHGIP</sequence>
<evidence type="ECO:0000313" key="3">
    <source>
        <dbReference type="Proteomes" id="UP000034687"/>
    </source>
</evidence>
<dbReference type="InterPro" id="IPR050570">
    <property type="entry name" value="Cell_wall_metabolism_enzyme"/>
</dbReference>
<reference evidence="2 3" key="1">
    <citation type="journal article" date="2015" name="Nature">
        <title>rRNA introns, odd ribosomes, and small enigmatic genomes across a large radiation of phyla.</title>
        <authorList>
            <person name="Brown C.T."/>
            <person name="Hug L.A."/>
            <person name="Thomas B.C."/>
            <person name="Sharon I."/>
            <person name="Castelle C.J."/>
            <person name="Singh A."/>
            <person name="Wilkins M.J."/>
            <person name="Williams K.H."/>
            <person name="Banfield J.F."/>
        </authorList>
    </citation>
    <scope>NUCLEOTIDE SEQUENCE [LARGE SCALE GENOMIC DNA]</scope>
</reference>
<dbReference type="PANTHER" id="PTHR21666">
    <property type="entry name" value="PEPTIDASE-RELATED"/>
    <property type="match status" value="1"/>
</dbReference>
<comment type="caution">
    <text evidence="2">The sequence shown here is derived from an EMBL/GenBank/DDBJ whole genome shotgun (WGS) entry which is preliminary data.</text>
</comment>
<protein>
    <submittedName>
        <fullName evidence="2">Peptidase M23</fullName>
    </submittedName>
</protein>
<dbReference type="CDD" id="cd12797">
    <property type="entry name" value="M23_peptidase"/>
    <property type="match status" value="1"/>
</dbReference>
<dbReference type="Proteomes" id="UP000034687">
    <property type="component" value="Unassembled WGS sequence"/>
</dbReference>
<dbReference type="Gene3D" id="2.70.70.10">
    <property type="entry name" value="Glucose Permease (Domain IIA)"/>
    <property type="match status" value="1"/>
</dbReference>
<gene>
    <name evidence="2" type="ORF">UT72_C0007G0001</name>
</gene>
<dbReference type="InterPro" id="IPR011055">
    <property type="entry name" value="Dup_hybrid_motif"/>
</dbReference>
<organism evidence="2 3">
    <name type="scientific">Candidatus Woesebacteria bacterium GW2011_GWB1_40_101</name>
    <dbReference type="NCBI Taxonomy" id="1618575"/>
    <lineage>
        <taxon>Bacteria</taxon>
        <taxon>Candidatus Woeseibacteriota</taxon>
    </lineage>
</organism>
<dbReference type="SUPFAM" id="SSF51261">
    <property type="entry name" value="Duplicated hybrid motif"/>
    <property type="match status" value="1"/>
</dbReference>
<dbReference type="AlphaFoldDB" id="A0A0G0QH72"/>